<evidence type="ECO:0000256" key="1">
    <source>
        <dbReference type="SAM" id="MobiDB-lite"/>
    </source>
</evidence>
<feature type="compositionally biased region" description="Low complexity" evidence="1">
    <location>
        <begin position="368"/>
        <end position="393"/>
    </location>
</feature>
<feature type="transmembrane region" description="Helical" evidence="2">
    <location>
        <begin position="179"/>
        <end position="197"/>
    </location>
</feature>
<keyword evidence="2" id="KW-0472">Membrane</keyword>
<dbReference type="EMBL" id="BSEL01000003">
    <property type="protein sequence ID" value="GLJ67196.1"/>
    <property type="molecule type" value="Genomic_DNA"/>
</dbReference>
<proteinExistence type="predicted"/>
<feature type="region of interest" description="Disordered" evidence="1">
    <location>
        <begin position="330"/>
        <end position="393"/>
    </location>
</feature>
<evidence type="ECO:0000313" key="4">
    <source>
        <dbReference type="Proteomes" id="UP001142292"/>
    </source>
</evidence>
<comment type="caution">
    <text evidence="3">The sequence shown here is derived from an EMBL/GenBank/DDBJ whole genome shotgun (WGS) entry which is preliminary data.</text>
</comment>
<keyword evidence="4" id="KW-1185">Reference proteome</keyword>
<keyword evidence="2" id="KW-0812">Transmembrane</keyword>
<protein>
    <recommendedName>
        <fullName evidence="5">DUF4190 domain-containing protein</fullName>
    </recommendedName>
</protein>
<dbReference type="Proteomes" id="UP001142292">
    <property type="component" value="Unassembled WGS sequence"/>
</dbReference>
<gene>
    <name evidence="3" type="ORF">GCM10017579_12320</name>
</gene>
<evidence type="ECO:0000256" key="2">
    <source>
        <dbReference type="SAM" id="Phobius"/>
    </source>
</evidence>
<name>A0ABQ5STR2_9ACTN</name>
<evidence type="ECO:0008006" key="5">
    <source>
        <dbReference type="Google" id="ProtNLM"/>
    </source>
</evidence>
<sequence length="393" mass="40998">MTTTDAEANVAPEVRLFLARVRRELDDLGPDVLSDITDGLEADFEELVEERGPDALGDPVEYARELRAAAGIPAGVKGRRGLAGRIDASLDAGHARFDRAVATLGDLVRTDLGPVVTWLRPLWWLLRAWAAVWVAGAVFGFTMSSGVAVLLLLIAVATSVFVGVGRVWPGGVRGSGARVVLLGVNVFAAFVLFMAWASGEIGGGEYDRGWNDGYAEAGNPGGYVPDEERAGLYSGGEPVGNIYPYDAAGKPLTGVQLFDQDGRPIDVAPQPDCTSTTADPLPPLDLDKYELADVPCSDDAGGALQPRIFYPWSNGAADLYNVFPLPSRIQPDTPLDPDAFADGGESAPSIQEPPLATVPKASLPGDDASSAAEEPSGSPSATSSAAPGAGEEP</sequence>
<organism evidence="3 4">
    <name type="scientific">Nocardioides luteus</name>
    <dbReference type="NCBI Taxonomy" id="1844"/>
    <lineage>
        <taxon>Bacteria</taxon>
        <taxon>Bacillati</taxon>
        <taxon>Actinomycetota</taxon>
        <taxon>Actinomycetes</taxon>
        <taxon>Propionibacteriales</taxon>
        <taxon>Nocardioidaceae</taxon>
        <taxon>Nocardioides</taxon>
    </lineage>
</organism>
<reference evidence="3" key="1">
    <citation type="journal article" date="2014" name="Int. J. Syst. Evol. Microbiol.">
        <title>Complete genome of a new Firmicutes species belonging to the dominant human colonic microbiota ('Ruminococcus bicirculans') reveals two chromosomes and a selective capacity to utilize plant glucans.</title>
        <authorList>
            <consortium name="NISC Comparative Sequencing Program"/>
            <person name="Wegmann U."/>
            <person name="Louis P."/>
            <person name="Goesmann A."/>
            <person name="Henrissat B."/>
            <person name="Duncan S.H."/>
            <person name="Flint H.J."/>
        </authorList>
    </citation>
    <scope>NUCLEOTIDE SEQUENCE</scope>
    <source>
        <strain evidence="3">VKM Ac-1246</strain>
    </source>
</reference>
<feature type="transmembrane region" description="Helical" evidence="2">
    <location>
        <begin position="122"/>
        <end position="141"/>
    </location>
</feature>
<dbReference type="RefSeq" id="WP_189119122.1">
    <property type="nucleotide sequence ID" value="NZ_BMRK01000010.1"/>
</dbReference>
<feature type="transmembrane region" description="Helical" evidence="2">
    <location>
        <begin position="147"/>
        <end position="167"/>
    </location>
</feature>
<keyword evidence="2" id="KW-1133">Transmembrane helix</keyword>
<reference evidence="3" key="2">
    <citation type="submission" date="2023-01" db="EMBL/GenBank/DDBJ databases">
        <authorList>
            <person name="Sun Q."/>
            <person name="Evtushenko L."/>
        </authorList>
    </citation>
    <scope>NUCLEOTIDE SEQUENCE</scope>
    <source>
        <strain evidence="3">VKM Ac-1246</strain>
    </source>
</reference>
<accession>A0ABQ5STR2</accession>
<evidence type="ECO:0000313" key="3">
    <source>
        <dbReference type="EMBL" id="GLJ67196.1"/>
    </source>
</evidence>